<dbReference type="PANTHER" id="PTHR28037">
    <property type="entry name" value="ALCOHOL O-ACETYLTRANSFERASE 1-RELATED"/>
    <property type="match status" value="1"/>
</dbReference>
<dbReference type="InterPro" id="IPR023213">
    <property type="entry name" value="CAT-like_dom_sf"/>
</dbReference>
<keyword evidence="2" id="KW-1185">Reference proteome</keyword>
<dbReference type="Proteomes" id="UP000054321">
    <property type="component" value="Unassembled WGS sequence"/>
</dbReference>
<name>A0A0C3CHK8_OIDMZ</name>
<reference evidence="2" key="2">
    <citation type="submission" date="2015-01" db="EMBL/GenBank/DDBJ databases">
        <title>Evolutionary Origins and Diversification of the Mycorrhizal Mutualists.</title>
        <authorList>
            <consortium name="DOE Joint Genome Institute"/>
            <consortium name="Mycorrhizal Genomics Consortium"/>
            <person name="Kohler A."/>
            <person name="Kuo A."/>
            <person name="Nagy L.G."/>
            <person name="Floudas D."/>
            <person name="Copeland A."/>
            <person name="Barry K.W."/>
            <person name="Cichocki N."/>
            <person name="Veneault-Fourrey C."/>
            <person name="LaButti K."/>
            <person name="Lindquist E.A."/>
            <person name="Lipzen A."/>
            <person name="Lundell T."/>
            <person name="Morin E."/>
            <person name="Murat C."/>
            <person name="Riley R."/>
            <person name="Ohm R."/>
            <person name="Sun H."/>
            <person name="Tunlid A."/>
            <person name="Henrissat B."/>
            <person name="Grigoriev I.V."/>
            <person name="Hibbett D.S."/>
            <person name="Martin F."/>
        </authorList>
    </citation>
    <scope>NUCLEOTIDE SEQUENCE [LARGE SCALE GENOMIC DNA]</scope>
    <source>
        <strain evidence="2">Zn</strain>
    </source>
</reference>
<dbReference type="AlphaFoldDB" id="A0A0C3CHK8"/>
<organism evidence="1 2">
    <name type="scientific">Oidiodendron maius (strain Zn)</name>
    <dbReference type="NCBI Taxonomy" id="913774"/>
    <lineage>
        <taxon>Eukaryota</taxon>
        <taxon>Fungi</taxon>
        <taxon>Dikarya</taxon>
        <taxon>Ascomycota</taxon>
        <taxon>Pezizomycotina</taxon>
        <taxon>Leotiomycetes</taxon>
        <taxon>Leotiomycetes incertae sedis</taxon>
        <taxon>Myxotrichaceae</taxon>
        <taxon>Oidiodendron</taxon>
    </lineage>
</organism>
<dbReference type="InterPro" id="IPR010828">
    <property type="entry name" value="Atf2/Sli1-like"/>
</dbReference>
<dbReference type="PANTHER" id="PTHR28037:SF1">
    <property type="entry name" value="ALCOHOL O-ACETYLTRANSFERASE 1-RELATED"/>
    <property type="match status" value="1"/>
</dbReference>
<dbReference type="SUPFAM" id="SSF52777">
    <property type="entry name" value="CoA-dependent acyltransferases"/>
    <property type="match status" value="2"/>
</dbReference>
<reference evidence="1 2" key="1">
    <citation type="submission" date="2014-04" db="EMBL/GenBank/DDBJ databases">
        <authorList>
            <consortium name="DOE Joint Genome Institute"/>
            <person name="Kuo A."/>
            <person name="Martino E."/>
            <person name="Perotto S."/>
            <person name="Kohler A."/>
            <person name="Nagy L.G."/>
            <person name="Floudas D."/>
            <person name="Copeland A."/>
            <person name="Barry K.W."/>
            <person name="Cichocki N."/>
            <person name="Veneault-Fourrey C."/>
            <person name="LaButti K."/>
            <person name="Lindquist E.A."/>
            <person name="Lipzen A."/>
            <person name="Lundell T."/>
            <person name="Morin E."/>
            <person name="Murat C."/>
            <person name="Sun H."/>
            <person name="Tunlid A."/>
            <person name="Henrissat B."/>
            <person name="Grigoriev I.V."/>
            <person name="Hibbett D.S."/>
            <person name="Martin F."/>
            <person name="Nordberg H.P."/>
            <person name="Cantor M.N."/>
            <person name="Hua S.X."/>
        </authorList>
    </citation>
    <scope>NUCLEOTIDE SEQUENCE [LARGE SCALE GENOMIC DNA]</scope>
    <source>
        <strain evidence="1 2">Zn</strain>
    </source>
</reference>
<sequence>MATSSVNVHRLEKLRPLGKLEEFSSARHHLGIFLNVGISVSYTYRGALGVDLREAIFPALSDVIQRHPVLSAIPVDEDSAAPYFARLPEINLEDAVTFLIRQAPSDGHSQDAELDSLLERQHNIDFKANYGSVPFWRLLILINPNSDIEFVASFIYHHALGDGASGIAFHKHFFASLTSAAVRQGSKIIYSLTNPLLPNLELLHPLPIPPASPYLQESALWTGTPVSLPMRTLFRTLTLSHQLTTSLIQTCRKHQTTLTATLPVLIARVLRRLLPGGSHALKCIIPVNIRRFLPRDSIADDDMGVWIDAISISYDSSKIPIWDEAQRSKDIISAYLASDGQRINVARMKQRGDMREFFLSLVGKERDSSFEVSNLGVVKNMREEVKNEGWSMGRCRFSRSAFAAGSAFSIGTITGCDGCLCLGFSWQEGVVERNIMEEIVEGVKTEVEQVTRER</sequence>
<evidence type="ECO:0008006" key="3">
    <source>
        <dbReference type="Google" id="ProtNLM"/>
    </source>
</evidence>
<protein>
    <recommendedName>
        <fullName evidence="3">Alcohol acetyltransferase</fullName>
    </recommendedName>
</protein>
<dbReference type="Pfam" id="PF07247">
    <property type="entry name" value="AATase"/>
    <property type="match status" value="2"/>
</dbReference>
<dbReference type="InterPro" id="IPR052058">
    <property type="entry name" value="Alcohol_O-acetyltransferase"/>
</dbReference>
<evidence type="ECO:0000313" key="1">
    <source>
        <dbReference type="EMBL" id="KIM98478.1"/>
    </source>
</evidence>
<dbReference type="STRING" id="913774.A0A0C3CHK8"/>
<dbReference type="HOGENOM" id="CLU_024469_1_1_1"/>
<dbReference type="OrthoDB" id="2150604at2759"/>
<dbReference type="Gene3D" id="3.30.559.10">
    <property type="entry name" value="Chloramphenicol acetyltransferase-like domain"/>
    <property type="match status" value="1"/>
</dbReference>
<dbReference type="InParanoid" id="A0A0C3CHK8"/>
<proteinExistence type="predicted"/>
<accession>A0A0C3CHK8</accession>
<dbReference type="EMBL" id="KN832880">
    <property type="protein sequence ID" value="KIM98478.1"/>
    <property type="molecule type" value="Genomic_DNA"/>
</dbReference>
<gene>
    <name evidence="1" type="ORF">OIDMADRAFT_202263</name>
</gene>
<dbReference type="Gene3D" id="3.30.559.30">
    <property type="entry name" value="Nonribosomal peptide synthetase, condensation domain"/>
    <property type="match status" value="1"/>
</dbReference>
<dbReference type="GO" id="GO:0008080">
    <property type="term" value="F:N-acetyltransferase activity"/>
    <property type="evidence" value="ECO:0007669"/>
    <property type="project" value="TreeGrafter"/>
</dbReference>
<evidence type="ECO:0000313" key="2">
    <source>
        <dbReference type="Proteomes" id="UP000054321"/>
    </source>
</evidence>